<feature type="compositionally biased region" description="Basic and acidic residues" evidence="1">
    <location>
        <begin position="247"/>
        <end position="257"/>
    </location>
</feature>
<keyword evidence="2" id="KW-1133">Transmembrane helix</keyword>
<keyword evidence="2" id="KW-0472">Membrane</keyword>
<reference evidence="3 4" key="1">
    <citation type="submission" date="2023-04" db="EMBL/GenBank/DDBJ databases">
        <title>Colletotrichum tabacum stain YC1 causing leaf anthracnose on Nicotiana tabacum(L.) cv.</title>
        <authorList>
            <person name="Ji Z."/>
            <person name="Wang M."/>
            <person name="Zhang J."/>
            <person name="Wang N."/>
            <person name="Zhou Z."/>
        </authorList>
    </citation>
    <scope>NUCLEOTIDE SEQUENCE [LARGE SCALE GENOMIC DNA]</scope>
    <source>
        <strain evidence="3 4">YC1</strain>
    </source>
</reference>
<proteinExistence type="predicted"/>
<evidence type="ECO:0000313" key="4">
    <source>
        <dbReference type="Proteomes" id="UP001327957"/>
    </source>
</evidence>
<sequence>MSNNTLVSQLAYGRDEPFPFVFLCGVITGIGIAHSAMFLIFTNILRNQMKRNIYKRESKLADLVTEFKQAIALAERLLDESNAFTIPFYDDKLNVKLIDLKKQIVAAVNHKDAAYNPIASPHDQLALASPQDFAQHAAECVAIINIARGTLAGLLNHGISDAQTQIAGYADRLDLRKNELDELKKKNHDGGDNDSELVAMSTCDDKGEEADDDDNKTAELVVSMDTRHENPDPQSFSDEEEVVVSESHGKKDDKLLL</sequence>
<organism evidence="3 4">
    <name type="scientific">Colletotrichum tabaci</name>
    <dbReference type="NCBI Taxonomy" id="1209068"/>
    <lineage>
        <taxon>Eukaryota</taxon>
        <taxon>Fungi</taxon>
        <taxon>Dikarya</taxon>
        <taxon>Ascomycota</taxon>
        <taxon>Pezizomycotina</taxon>
        <taxon>Sordariomycetes</taxon>
        <taxon>Hypocreomycetidae</taxon>
        <taxon>Glomerellales</taxon>
        <taxon>Glomerellaceae</taxon>
        <taxon>Colletotrichum</taxon>
        <taxon>Colletotrichum destructivum species complex</taxon>
    </lineage>
</organism>
<evidence type="ECO:0000313" key="3">
    <source>
        <dbReference type="EMBL" id="KAK6224591.1"/>
    </source>
</evidence>
<dbReference type="AlphaFoldDB" id="A0AAV9TPM8"/>
<feature type="transmembrane region" description="Helical" evidence="2">
    <location>
        <begin position="20"/>
        <end position="45"/>
    </location>
</feature>
<dbReference type="Proteomes" id="UP001327957">
    <property type="component" value="Unassembled WGS sequence"/>
</dbReference>
<protein>
    <submittedName>
        <fullName evidence="3">Uncharacterized protein</fullName>
    </submittedName>
</protein>
<dbReference type="EMBL" id="JASAOK010000012">
    <property type="protein sequence ID" value="KAK6224591.1"/>
    <property type="molecule type" value="Genomic_DNA"/>
</dbReference>
<keyword evidence="4" id="KW-1185">Reference proteome</keyword>
<gene>
    <name evidence="3" type="ORF">QIS74_02918</name>
</gene>
<feature type="region of interest" description="Disordered" evidence="1">
    <location>
        <begin position="185"/>
        <end position="257"/>
    </location>
</feature>
<name>A0AAV9TPM8_9PEZI</name>
<evidence type="ECO:0000256" key="1">
    <source>
        <dbReference type="SAM" id="MobiDB-lite"/>
    </source>
</evidence>
<evidence type="ECO:0000256" key="2">
    <source>
        <dbReference type="SAM" id="Phobius"/>
    </source>
</evidence>
<accession>A0AAV9TPM8</accession>
<keyword evidence="2" id="KW-0812">Transmembrane</keyword>
<comment type="caution">
    <text evidence="3">The sequence shown here is derived from an EMBL/GenBank/DDBJ whole genome shotgun (WGS) entry which is preliminary data.</text>
</comment>